<dbReference type="OrthoDB" id="539358at2759"/>
<evidence type="ECO:0000313" key="1">
    <source>
        <dbReference type="EMBL" id="OAP57032.1"/>
    </source>
</evidence>
<dbReference type="EMBL" id="LVYI01000008">
    <property type="protein sequence ID" value="OAP57032.1"/>
    <property type="molecule type" value="Genomic_DNA"/>
</dbReference>
<dbReference type="Proteomes" id="UP000078343">
    <property type="component" value="Unassembled WGS sequence"/>
</dbReference>
<dbReference type="GeneID" id="30013313"/>
<name>A0A178ZBI9_9EURO</name>
<sequence length="271" mass="30018">MADHKGIFGLPLEVFDDLMSTLDYESVLAFRQTCRLAASLVPLTTVAQARQALKTTLLARERAEYERRQVAYANQRRWAGVYPQSVQPIAPPQADVVANIISLGSALNNIHRNHITRAEQLNCYSCLKALPRECFVESQVTGRRSLGHHEARRRFCRTCGVTKGIWEKGTVIRDGRCTLVLCKACNNLKTPTPESKNEGMCELCHHEATCEMCQRKPPESLLETAAEPRTAQPSTRATRCQRCWAISHTEVPLGSTGSHLCPGCEAAVSSA</sequence>
<keyword evidence="2" id="KW-1185">Reference proteome</keyword>
<protein>
    <recommendedName>
        <fullName evidence="3">F-box domain-containing protein</fullName>
    </recommendedName>
</protein>
<dbReference type="AlphaFoldDB" id="A0A178ZBI9"/>
<dbReference type="RefSeq" id="XP_018690399.1">
    <property type="nucleotide sequence ID" value="XM_018840652.1"/>
</dbReference>
<reference evidence="1 2" key="1">
    <citation type="submission" date="2016-04" db="EMBL/GenBank/DDBJ databases">
        <title>Draft genome of Fonsecaea erecta CBS 125763.</title>
        <authorList>
            <person name="Weiss V.A."/>
            <person name="Vicente V.A."/>
            <person name="Raittz R.T."/>
            <person name="Moreno L.F."/>
            <person name="De Souza E.M."/>
            <person name="Pedrosa F.O."/>
            <person name="Steffens M.B."/>
            <person name="Faoro H."/>
            <person name="Tadra-Sfeir M.Z."/>
            <person name="Najafzadeh M.J."/>
            <person name="Felipe M.S."/>
            <person name="Teixeira M."/>
            <person name="Sun J."/>
            <person name="Xi L."/>
            <person name="Gomes R."/>
            <person name="De Azevedo C.M."/>
            <person name="Salgado C.G."/>
            <person name="Da Silva M.B."/>
            <person name="Nascimento M.F."/>
            <person name="Queiroz-Telles F."/>
            <person name="Attili D.S."/>
            <person name="Gorbushina A."/>
        </authorList>
    </citation>
    <scope>NUCLEOTIDE SEQUENCE [LARGE SCALE GENOMIC DNA]</scope>
    <source>
        <strain evidence="1 2">CBS 125763</strain>
    </source>
</reference>
<evidence type="ECO:0008006" key="3">
    <source>
        <dbReference type="Google" id="ProtNLM"/>
    </source>
</evidence>
<accession>A0A178ZBI9</accession>
<evidence type="ECO:0000313" key="2">
    <source>
        <dbReference type="Proteomes" id="UP000078343"/>
    </source>
</evidence>
<organism evidence="1 2">
    <name type="scientific">Fonsecaea erecta</name>
    <dbReference type="NCBI Taxonomy" id="1367422"/>
    <lineage>
        <taxon>Eukaryota</taxon>
        <taxon>Fungi</taxon>
        <taxon>Dikarya</taxon>
        <taxon>Ascomycota</taxon>
        <taxon>Pezizomycotina</taxon>
        <taxon>Eurotiomycetes</taxon>
        <taxon>Chaetothyriomycetidae</taxon>
        <taxon>Chaetothyriales</taxon>
        <taxon>Herpotrichiellaceae</taxon>
        <taxon>Fonsecaea</taxon>
    </lineage>
</organism>
<gene>
    <name evidence="1" type="ORF">AYL99_09145</name>
</gene>
<proteinExistence type="predicted"/>
<comment type="caution">
    <text evidence="1">The sequence shown here is derived from an EMBL/GenBank/DDBJ whole genome shotgun (WGS) entry which is preliminary data.</text>
</comment>